<dbReference type="EMBL" id="NEVL01000002">
    <property type="protein sequence ID" value="OZI39456.1"/>
    <property type="molecule type" value="Genomic_DNA"/>
</dbReference>
<dbReference type="InterPro" id="IPR053398">
    <property type="entry name" value="HPT_OtnI_isomerases"/>
</dbReference>
<evidence type="ECO:0000256" key="1">
    <source>
        <dbReference type="ARBA" id="ARBA00023235"/>
    </source>
</evidence>
<dbReference type="Proteomes" id="UP000217005">
    <property type="component" value="Unassembled WGS sequence"/>
</dbReference>
<name>A0A261SPZ4_9BORD</name>
<comment type="similarity">
    <text evidence="2">Belongs to the hyi family.</text>
</comment>
<evidence type="ECO:0000313" key="7">
    <source>
        <dbReference type="Proteomes" id="UP000216354"/>
    </source>
</evidence>
<evidence type="ECO:0000313" key="6">
    <source>
        <dbReference type="EMBL" id="OZI65685.1"/>
    </source>
</evidence>
<keyword evidence="7" id="KW-1185">Reference proteome</keyword>
<sequence>MPRFAANLTTMYGDLELLDRCAAAARDGFRAVEMQFPYAHSARTWQEHLNAADLEVVLFNTPPGDAERGERGLACLPGRGDDFRAGLDQALDYAAVLLCPRIHVMAGCPPPDADPAEVRATYIENLAYAAEQAGAMNVDVMIEPINTRDMPGYYLNHQQVAHDIAAETGADNVKVQMDLYHCQIVEGDVSTRLRTYIPQGRVGHVQIAGVPLRQEPDHGELNYRYLFQILDELGYNGWVGCEYRPRGDTRAGLGWLHAARRASSH</sequence>
<evidence type="ECO:0000256" key="3">
    <source>
        <dbReference type="PIRSR" id="PIRSR006241-50"/>
    </source>
</evidence>
<reference evidence="6 7" key="1">
    <citation type="submission" date="2017-05" db="EMBL/GenBank/DDBJ databases">
        <title>Complete and WGS of Bordetella genogroups.</title>
        <authorList>
            <person name="Spilker T."/>
            <person name="Lipuma J."/>
        </authorList>
    </citation>
    <scope>NUCLEOTIDE SEQUENCE [LARGE SCALE GENOMIC DNA]</scope>
    <source>
        <strain evidence="6 7">AU9795</strain>
    </source>
</reference>
<protein>
    <submittedName>
        <fullName evidence="5">Hydroxypyruvate isomerase</fullName>
    </submittedName>
</protein>
<evidence type="ECO:0000259" key="4">
    <source>
        <dbReference type="Pfam" id="PF01261"/>
    </source>
</evidence>
<dbReference type="PANTHER" id="PTHR43489:SF13">
    <property type="entry name" value="HYDROXYPYRUVATE ISOMERASE"/>
    <property type="match status" value="1"/>
</dbReference>
<dbReference type="GO" id="GO:0046487">
    <property type="term" value="P:glyoxylate metabolic process"/>
    <property type="evidence" value="ECO:0007669"/>
    <property type="project" value="TreeGrafter"/>
</dbReference>
<dbReference type="PIRSF" id="PIRSF006241">
    <property type="entry name" value="HyI"/>
    <property type="match status" value="1"/>
</dbReference>
<reference evidence="5 8" key="2">
    <citation type="submission" date="2017-05" db="EMBL/GenBank/DDBJ databases">
        <title>Complete and WGS of Bordetella genogroups.</title>
        <authorList>
            <person name="Spilker T."/>
            <person name="LiPuma J."/>
        </authorList>
    </citation>
    <scope>NUCLEOTIDE SEQUENCE [LARGE SCALE GENOMIC DNA]</scope>
    <source>
        <strain evidence="5 8">AU17610</strain>
    </source>
</reference>
<feature type="active site" description="Proton donor/acceptor" evidence="3">
    <location>
        <position position="143"/>
    </location>
</feature>
<dbReference type="Pfam" id="PF01261">
    <property type="entry name" value="AP_endonuc_2"/>
    <property type="match status" value="1"/>
</dbReference>
<dbReference type="InterPro" id="IPR026040">
    <property type="entry name" value="HyI-like"/>
</dbReference>
<dbReference type="Proteomes" id="UP000216354">
    <property type="component" value="Unassembled WGS sequence"/>
</dbReference>
<dbReference type="SUPFAM" id="SSF51658">
    <property type="entry name" value="Xylose isomerase-like"/>
    <property type="match status" value="1"/>
</dbReference>
<dbReference type="RefSeq" id="WP_094825823.1">
    <property type="nucleotide sequence ID" value="NZ_NEVL01000002.1"/>
</dbReference>
<keyword evidence="5" id="KW-0670">Pyruvate</keyword>
<accession>A0A261SPZ4</accession>
<feature type="active site" description="Proton donor/acceptor" evidence="3">
    <location>
        <position position="242"/>
    </location>
</feature>
<evidence type="ECO:0000256" key="2">
    <source>
        <dbReference type="PIRNR" id="PIRNR006241"/>
    </source>
</evidence>
<organism evidence="5 8">
    <name type="scientific">Bordetella genomosp. 1</name>
    <dbReference type="NCBI Taxonomy" id="1395607"/>
    <lineage>
        <taxon>Bacteria</taxon>
        <taxon>Pseudomonadati</taxon>
        <taxon>Pseudomonadota</taxon>
        <taxon>Betaproteobacteria</taxon>
        <taxon>Burkholderiales</taxon>
        <taxon>Alcaligenaceae</taxon>
        <taxon>Bordetella</taxon>
    </lineage>
</organism>
<dbReference type="OrthoDB" id="9786584at2"/>
<proteinExistence type="inferred from homology"/>
<dbReference type="InterPro" id="IPR036237">
    <property type="entry name" value="Xyl_isomerase-like_sf"/>
</dbReference>
<dbReference type="FunFam" id="3.20.20.150:FF:000007">
    <property type="entry name" value="Hydroxypyruvate isomerase"/>
    <property type="match status" value="1"/>
</dbReference>
<dbReference type="InterPro" id="IPR050417">
    <property type="entry name" value="Sugar_Epim/Isomerase"/>
</dbReference>
<dbReference type="GO" id="GO:0008903">
    <property type="term" value="F:hydroxypyruvate isomerase activity"/>
    <property type="evidence" value="ECO:0007669"/>
    <property type="project" value="TreeGrafter"/>
</dbReference>
<dbReference type="NCBIfam" id="NF043033">
    <property type="entry name" value="OxoTetrIsom"/>
    <property type="match status" value="1"/>
</dbReference>
<dbReference type="InterPro" id="IPR013022">
    <property type="entry name" value="Xyl_isomerase-like_TIM-brl"/>
</dbReference>
<comment type="caution">
    <text evidence="5">The sequence shown here is derived from an EMBL/GenBank/DDBJ whole genome shotgun (WGS) entry which is preliminary data.</text>
</comment>
<dbReference type="AlphaFoldDB" id="A0A261SPZ4"/>
<keyword evidence="1 2" id="KW-0413">Isomerase</keyword>
<evidence type="ECO:0000313" key="8">
    <source>
        <dbReference type="Proteomes" id="UP000217005"/>
    </source>
</evidence>
<evidence type="ECO:0000313" key="5">
    <source>
        <dbReference type="EMBL" id="OZI39456.1"/>
    </source>
</evidence>
<dbReference type="PANTHER" id="PTHR43489">
    <property type="entry name" value="ISOMERASE"/>
    <property type="match status" value="1"/>
</dbReference>
<feature type="domain" description="Xylose isomerase-like TIM barrel" evidence="4">
    <location>
        <begin position="22"/>
        <end position="257"/>
    </location>
</feature>
<dbReference type="EMBL" id="NEVR01000002">
    <property type="protein sequence ID" value="OZI65685.1"/>
    <property type="molecule type" value="Genomic_DNA"/>
</dbReference>
<gene>
    <name evidence="6" type="ORF">CAL27_11740</name>
    <name evidence="5" type="ORF">CEG14_08040</name>
</gene>
<dbReference type="Gene3D" id="3.20.20.150">
    <property type="entry name" value="Divalent-metal-dependent TIM barrel enzymes"/>
    <property type="match status" value="1"/>
</dbReference>